<dbReference type="InterPro" id="IPR004007">
    <property type="entry name" value="DhaL_dom"/>
</dbReference>
<dbReference type="EMBL" id="BAABBW010000005">
    <property type="protein sequence ID" value="GAA4180441.1"/>
    <property type="molecule type" value="Genomic_DNA"/>
</dbReference>
<dbReference type="SMART" id="SM01120">
    <property type="entry name" value="Dak2"/>
    <property type="match status" value="1"/>
</dbReference>
<name>A0ABP8A9Y3_9MICO</name>
<dbReference type="Gene3D" id="3.40.309.10">
    <property type="entry name" value="Aldehyde Dehydrogenase, Chain A, domain 2"/>
    <property type="match status" value="1"/>
</dbReference>
<dbReference type="Pfam" id="PF00171">
    <property type="entry name" value="Aldedh"/>
    <property type="match status" value="1"/>
</dbReference>
<dbReference type="InterPro" id="IPR044151">
    <property type="entry name" value="ALDH_KGSADH"/>
</dbReference>
<dbReference type="PANTHER" id="PTHR43353">
    <property type="entry name" value="SUCCINATE-SEMIALDEHYDE DEHYDROGENASE, MITOCHONDRIAL"/>
    <property type="match status" value="1"/>
</dbReference>
<keyword evidence="1" id="KW-0560">Oxidoreductase</keyword>
<dbReference type="Gene3D" id="1.25.40.340">
    <property type="match status" value="1"/>
</dbReference>
<dbReference type="InterPro" id="IPR016163">
    <property type="entry name" value="Ald_DH_C"/>
</dbReference>
<accession>A0ABP8A9Y3</accession>
<protein>
    <recommendedName>
        <fullName evidence="2">DhaL domain-containing protein</fullName>
    </recommendedName>
</protein>
<sequence>MTALDATLRSAFDAYKRLVDEAEPLLTALDERSGDGDFGANLQGGLSLAASHAEGDSGSDAWAALAKVFLDDVGGTSGPLFGLLFRQLARAAAMGATLPAVLADGTAAGLAAIQRVGEAQLGDRTLVDALAPAVEVLRTGGTLATAVTAAVDGAIATRELVARRGRASYVGERAVGSPDPGAVGIALMFTAFGRSAGEDVEQGLDRLLQASASAEESTDAATDALAPDSAVAIAAAHRARRPLAGLPLTQRADLLDQLAATLEEHSQELVAIAEDETHLSTGRLSGEVVRTAFQLRMFADLVRDGGFLDARIDPADPSWPVAPRPELRRSLRPVGPVLVFAASNFPFAFSVLGGDTASALGAGNPVVVKAHPGHPRLSRRVAELAITALAAAGAPEGIFALIEGQDEAVAALRDPRIAAAAFTGSIAGGRALFDIAQSRPVPIPFYGELGSSNPVFVTPAADADDAEEIAAGFIASFTLGAGQFCTKPGTLFVPSGSAVLTALERSPLPDPAPLLNDHILTGFRRRLTELIEAPGVTRLRSVDDPFADVPGPILLRTHGDQVLANPARYLDECFGPAALVVEYGSDDQLLRLAEVFDGQLTATVFGTEADSPRTLLDTLAERAGRLLWCQWPTGVAVTDAQQHGGPYPASTASQTTSVGTAAIVRFLRPVALQGFPGRLLPAELRDA</sequence>
<evidence type="ECO:0000313" key="4">
    <source>
        <dbReference type="Proteomes" id="UP001501079"/>
    </source>
</evidence>
<dbReference type="InterPro" id="IPR036117">
    <property type="entry name" value="DhaL_dom_sf"/>
</dbReference>
<proteinExistence type="predicted"/>
<dbReference type="PANTHER" id="PTHR43353:SF3">
    <property type="entry name" value="ALDEHYDE DEHYDROGENASE-RELATED"/>
    <property type="match status" value="1"/>
</dbReference>
<dbReference type="CDD" id="cd07129">
    <property type="entry name" value="ALDH_KGSADH"/>
    <property type="match status" value="1"/>
</dbReference>
<evidence type="ECO:0000313" key="3">
    <source>
        <dbReference type="EMBL" id="GAA4180441.1"/>
    </source>
</evidence>
<dbReference type="RefSeq" id="WP_344756707.1">
    <property type="nucleotide sequence ID" value="NZ_BAABBW010000005.1"/>
</dbReference>
<dbReference type="Pfam" id="PF02734">
    <property type="entry name" value="Dak2"/>
    <property type="match status" value="1"/>
</dbReference>
<dbReference type="Proteomes" id="UP001501079">
    <property type="component" value="Unassembled WGS sequence"/>
</dbReference>
<evidence type="ECO:0000259" key="2">
    <source>
        <dbReference type="PROSITE" id="PS51480"/>
    </source>
</evidence>
<dbReference type="PROSITE" id="PS51480">
    <property type="entry name" value="DHAL"/>
    <property type="match status" value="1"/>
</dbReference>
<dbReference type="Gene3D" id="3.40.605.10">
    <property type="entry name" value="Aldehyde Dehydrogenase, Chain A, domain 1"/>
    <property type="match status" value="1"/>
</dbReference>
<evidence type="ECO:0000256" key="1">
    <source>
        <dbReference type="ARBA" id="ARBA00023002"/>
    </source>
</evidence>
<keyword evidence="4" id="KW-1185">Reference proteome</keyword>
<comment type="caution">
    <text evidence="3">The sequence shown here is derived from an EMBL/GenBank/DDBJ whole genome shotgun (WGS) entry which is preliminary data.</text>
</comment>
<dbReference type="InterPro" id="IPR015590">
    <property type="entry name" value="Aldehyde_DH_dom"/>
</dbReference>
<reference evidence="4" key="1">
    <citation type="journal article" date="2019" name="Int. J. Syst. Evol. Microbiol.">
        <title>The Global Catalogue of Microorganisms (GCM) 10K type strain sequencing project: providing services to taxonomists for standard genome sequencing and annotation.</title>
        <authorList>
            <consortium name="The Broad Institute Genomics Platform"/>
            <consortium name="The Broad Institute Genome Sequencing Center for Infectious Disease"/>
            <person name="Wu L."/>
            <person name="Ma J."/>
        </authorList>
    </citation>
    <scope>NUCLEOTIDE SEQUENCE [LARGE SCALE GENOMIC DNA]</scope>
    <source>
        <strain evidence="4">JCM 17591</strain>
    </source>
</reference>
<dbReference type="InterPro" id="IPR016161">
    <property type="entry name" value="Ald_DH/histidinol_DH"/>
</dbReference>
<dbReference type="InterPro" id="IPR016162">
    <property type="entry name" value="Ald_DH_N"/>
</dbReference>
<organism evidence="3 4">
    <name type="scientific">Gryllotalpicola koreensis</name>
    <dbReference type="NCBI Taxonomy" id="993086"/>
    <lineage>
        <taxon>Bacteria</taxon>
        <taxon>Bacillati</taxon>
        <taxon>Actinomycetota</taxon>
        <taxon>Actinomycetes</taxon>
        <taxon>Micrococcales</taxon>
        <taxon>Microbacteriaceae</taxon>
        <taxon>Gryllotalpicola</taxon>
    </lineage>
</organism>
<dbReference type="InterPro" id="IPR050740">
    <property type="entry name" value="Aldehyde_DH_Superfamily"/>
</dbReference>
<dbReference type="SUPFAM" id="SSF101473">
    <property type="entry name" value="DhaL-like"/>
    <property type="match status" value="1"/>
</dbReference>
<gene>
    <name evidence="3" type="ORF">GCM10022287_34290</name>
</gene>
<feature type="domain" description="DhaL" evidence="2">
    <location>
        <begin position="6"/>
        <end position="194"/>
    </location>
</feature>
<dbReference type="SUPFAM" id="SSF53720">
    <property type="entry name" value="ALDH-like"/>
    <property type="match status" value="1"/>
</dbReference>